<evidence type="ECO:0000313" key="3">
    <source>
        <dbReference type="Proteomes" id="UP000007886"/>
    </source>
</evidence>
<dbReference type="KEGG" id="brs:S23_16500"/>
<dbReference type="AlphaFoldDB" id="A0AAI8MAK5"/>
<evidence type="ECO:0000256" key="1">
    <source>
        <dbReference type="SAM" id="Phobius"/>
    </source>
</evidence>
<dbReference type="EMBL" id="AP012279">
    <property type="protein sequence ID" value="BAL74867.1"/>
    <property type="molecule type" value="Genomic_DNA"/>
</dbReference>
<name>A0AAI8MAK5_9BRAD</name>
<protein>
    <submittedName>
        <fullName evidence="2">Uncharacterized protein</fullName>
    </submittedName>
</protein>
<feature type="transmembrane region" description="Helical" evidence="1">
    <location>
        <begin position="88"/>
        <end position="107"/>
    </location>
</feature>
<feature type="transmembrane region" description="Helical" evidence="1">
    <location>
        <begin position="51"/>
        <end position="68"/>
    </location>
</feature>
<accession>A0AAI8MAK5</accession>
<sequence>MPLGADYQDAVSFFQRAFTVVLALALSEAFKQAIADKAGQPEDRIIYWERLPTLLSFLLLIFPFFHGMNRHIFRAYLDVKVIPDFYSGFLMLDGIVFMLESAIFFVMSRALSPGQWRNFYWCILALMAIDTIWASLAYLRGAPVVPWIVLNVGLACVSAAVLACFRKPKSLIPPTISAATILITTTLSYIWMWEFYFGKQS</sequence>
<feature type="transmembrane region" description="Helical" evidence="1">
    <location>
        <begin position="144"/>
        <end position="165"/>
    </location>
</feature>
<keyword evidence="1" id="KW-0812">Transmembrane</keyword>
<reference evidence="2 3" key="1">
    <citation type="journal article" date="2012" name="Microbes Environ.">
        <title>Complete genome sequence of Bradyrhizobium sp. S23321: insights into symbiosis evolution in soil oligotrophs.</title>
        <authorList>
            <person name="Okubo T."/>
            <person name="Tsukui T."/>
            <person name="Maita H."/>
            <person name="Okamoto S."/>
            <person name="Oshima K."/>
            <person name="Fujisawa T."/>
            <person name="Saito A."/>
            <person name="Futamata H."/>
            <person name="Hattori R."/>
            <person name="Shimomura Y."/>
            <person name="Haruta S."/>
            <person name="Morimoto S."/>
            <person name="Wang Y."/>
            <person name="Sakai Y."/>
            <person name="Hattori M."/>
            <person name="Aizawa S."/>
            <person name="Nagashima K.V.P."/>
            <person name="Masuda S."/>
            <person name="Hattori T."/>
            <person name="Yamashita A."/>
            <person name="Bao Z."/>
            <person name="Hayatsu M."/>
            <person name="Kajiya-Kanegae H."/>
            <person name="Yoshinaga I."/>
            <person name="Sakamoto K."/>
            <person name="Toyota K."/>
            <person name="Nakao M."/>
            <person name="Kohara M."/>
            <person name="Anda M."/>
            <person name="Niwa R."/>
            <person name="Jung-Hwan P."/>
            <person name="Sameshima-Saito R."/>
            <person name="Tokuda S."/>
            <person name="Yamamoto S."/>
            <person name="Yamamoto S."/>
            <person name="Yokoyama T."/>
            <person name="Akutsu T."/>
            <person name="Nakamura Y."/>
            <person name="Nakahira-Yanaka Y."/>
            <person name="Takada Hoshino Y."/>
            <person name="Hirakawa H."/>
            <person name="Mitsui H."/>
            <person name="Terasawa K."/>
            <person name="Itakura M."/>
            <person name="Sato S."/>
            <person name="Ikeda-Ohtsubo W."/>
            <person name="Sakakura N."/>
            <person name="Kaminuma E."/>
            <person name="Minamisawa K."/>
        </authorList>
    </citation>
    <scope>NUCLEOTIDE SEQUENCE [LARGE SCALE GENOMIC DNA]</scope>
    <source>
        <strain evidence="2 3">S23321</strain>
    </source>
</reference>
<proteinExistence type="predicted"/>
<dbReference type="RefSeq" id="WP_015684200.1">
    <property type="nucleotide sequence ID" value="NC_017082.1"/>
</dbReference>
<feature type="transmembrane region" description="Helical" evidence="1">
    <location>
        <begin position="172"/>
        <end position="192"/>
    </location>
</feature>
<keyword evidence="1" id="KW-1133">Transmembrane helix</keyword>
<feature type="transmembrane region" description="Helical" evidence="1">
    <location>
        <begin position="119"/>
        <end position="138"/>
    </location>
</feature>
<keyword evidence="3" id="KW-1185">Reference proteome</keyword>
<gene>
    <name evidence="2" type="ORF">S23_16500</name>
</gene>
<organism evidence="2 3">
    <name type="scientific">Bradyrhizobium cosmicum</name>
    <dbReference type="NCBI Taxonomy" id="1404864"/>
    <lineage>
        <taxon>Bacteria</taxon>
        <taxon>Pseudomonadati</taxon>
        <taxon>Pseudomonadota</taxon>
        <taxon>Alphaproteobacteria</taxon>
        <taxon>Hyphomicrobiales</taxon>
        <taxon>Nitrobacteraceae</taxon>
        <taxon>Bradyrhizobium</taxon>
    </lineage>
</organism>
<evidence type="ECO:0000313" key="2">
    <source>
        <dbReference type="EMBL" id="BAL74867.1"/>
    </source>
</evidence>
<keyword evidence="1" id="KW-0472">Membrane</keyword>
<dbReference type="Proteomes" id="UP000007886">
    <property type="component" value="Chromosome"/>
</dbReference>